<comment type="similarity">
    <text evidence="2">Belongs to the peptidase M13 family.</text>
</comment>
<keyword evidence="3" id="KW-0645">Protease</keyword>
<dbReference type="Pfam" id="PF05649">
    <property type="entry name" value="Peptidase_M13_N"/>
    <property type="match status" value="1"/>
</dbReference>
<dbReference type="EMBL" id="FMXC01000001">
    <property type="protein sequence ID" value="SDA37434.1"/>
    <property type="molecule type" value="Genomic_DNA"/>
</dbReference>
<evidence type="ECO:0000313" key="10">
    <source>
        <dbReference type="EMBL" id="SDA37434.1"/>
    </source>
</evidence>
<dbReference type="InterPro" id="IPR024079">
    <property type="entry name" value="MetalloPept_cat_dom_sf"/>
</dbReference>
<evidence type="ECO:0000256" key="5">
    <source>
        <dbReference type="ARBA" id="ARBA00022801"/>
    </source>
</evidence>
<dbReference type="PANTHER" id="PTHR11733">
    <property type="entry name" value="ZINC METALLOPROTEASE FAMILY M13 NEPRILYSIN-RELATED"/>
    <property type="match status" value="1"/>
</dbReference>
<keyword evidence="5" id="KW-0378">Hydrolase</keyword>
<dbReference type="InterPro" id="IPR008753">
    <property type="entry name" value="Peptidase_M13_N"/>
</dbReference>
<dbReference type="Gene3D" id="1.10.1380.10">
    <property type="entry name" value="Neutral endopeptidase , domain2"/>
    <property type="match status" value="1"/>
</dbReference>
<feature type="domain" description="Peptidase M13 C-terminal" evidence="8">
    <location>
        <begin position="455"/>
        <end position="640"/>
    </location>
</feature>
<keyword evidence="7" id="KW-0482">Metalloprotease</keyword>
<feature type="domain" description="Peptidase M13 N-terminal" evidence="9">
    <location>
        <begin position="23"/>
        <end position="401"/>
    </location>
</feature>
<keyword evidence="4" id="KW-0479">Metal-binding</keyword>
<keyword evidence="6" id="KW-0862">Zinc</keyword>
<accession>A0ABY0M905</accession>
<dbReference type="PROSITE" id="PS51885">
    <property type="entry name" value="NEPRILYSIN"/>
    <property type="match status" value="1"/>
</dbReference>
<dbReference type="RefSeq" id="WP_013853917.1">
    <property type="nucleotide sequence ID" value="NZ_CP123735.1"/>
</dbReference>
<evidence type="ECO:0000256" key="2">
    <source>
        <dbReference type="ARBA" id="ARBA00007357"/>
    </source>
</evidence>
<evidence type="ECO:0000256" key="1">
    <source>
        <dbReference type="ARBA" id="ARBA00001947"/>
    </source>
</evidence>
<reference evidence="10 11" key="1">
    <citation type="submission" date="2016-10" db="EMBL/GenBank/DDBJ databases">
        <authorList>
            <person name="Varghese N."/>
            <person name="Submissions S."/>
        </authorList>
    </citation>
    <scope>NUCLEOTIDE SEQUENCE [LARGE SCALE GENOMIC DNA]</scope>
    <source>
        <strain evidence="10 11">ATCC 43761</strain>
    </source>
</reference>
<evidence type="ECO:0000256" key="6">
    <source>
        <dbReference type="ARBA" id="ARBA00022833"/>
    </source>
</evidence>
<evidence type="ECO:0000256" key="7">
    <source>
        <dbReference type="ARBA" id="ARBA00023049"/>
    </source>
</evidence>
<gene>
    <name evidence="10" type="ORF">SAMN02983011_00117</name>
</gene>
<dbReference type="InterPro" id="IPR042089">
    <property type="entry name" value="Peptidase_M13_dom_2"/>
</dbReference>
<dbReference type="Proteomes" id="UP000181860">
    <property type="component" value="Unassembled WGS sequence"/>
</dbReference>
<evidence type="ECO:0000256" key="4">
    <source>
        <dbReference type="ARBA" id="ARBA00022723"/>
    </source>
</evidence>
<comment type="caution">
    <text evidence="10">The sequence shown here is derived from an EMBL/GenBank/DDBJ whole genome shotgun (WGS) entry which is preliminary data.</text>
</comment>
<dbReference type="InterPro" id="IPR000718">
    <property type="entry name" value="Peptidase_M13"/>
</dbReference>
<organism evidence="10 11">
    <name type="scientific">Lactobacillus kefiranofaciens</name>
    <dbReference type="NCBI Taxonomy" id="267818"/>
    <lineage>
        <taxon>Bacteria</taxon>
        <taxon>Bacillati</taxon>
        <taxon>Bacillota</taxon>
        <taxon>Bacilli</taxon>
        <taxon>Lactobacillales</taxon>
        <taxon>Lactobacillaceae</taxon>
        <taxon>Lactobacillus</taxon>
    </lineage>
</organism>
<name>A0ABY0M905_9LACO</name>
<dbReference type="PRINTS" id="PR00786">
    <property type="entry name" value="NEPRILYSIN"/>
</dbReference>
<sequence>MRRYFAVRGGAGDVAEPDVNTKPQDNLYLAVNSEWLSKAEIPADRTSTGVNSELDIRIEDRMMKDFANIAAGKEEIPKVRDFDKAIALYKIAKAFVKRDADGARPIQNDLQKILDLNNFTDFKQNAAKLFIGPYALPVVYDVDADMKNTDVNVLYFGGPGTFLPDTTTYQTSDAKKLLDILQKQSINLLMMAGLGKTEAKTYVESALAFDQKLSKVVKSTEEWSDYAAIYNPVSYADFIAKFKSFDMADFLDQILPVKPDRVIVMEPRFLKHAEELINEQNFDEIKGWMLVKYINNVAKYLSQEFREAAFPFDQAISGTLKMPSQIKQAYRLANGAFDEVVGIYYGQKYFGAEAKHDVEDMIHKMLKVYEERIKSNDWLSEDTKKKAIVKLNALVLKIGYPEKIEEIYDLLQVDPAKSLYENEAAMATVRTRYEMNKLTKPVDRSVWLMPGNLNNACYDPQRNDLTFPAGILQKPFYDIHQSRGANYGGIGATIGHEVSHAFDNSGAKFDEHGNMNNWWTKEDFAEFNKRVGQMVDIFDGLQYGPAKVNGKQVVGENIADLAGLACAVQAGKNDGVDLKDLFENYARSWMQKQRPEAIKTEVQVDVHAPQPTRVNIPVQCQDAFYEAFDVKPEDGMWLDPSVISSTLLTGDAMNQSYTIILEVFSNIIEIFTQVLRTNMFKHTNGSYVIPLLIT</sequence>
<protein>
    <submittedName>
        <fullName evidence="10">Endopeptidase</fullName>
    </submittedName>
</protein>
<dbReference type="Pfam" id="PF01431">
    <property type="entry name" value="Peptidase_M13"/>
    <property type="match status" value="1"/>
</dbReference>
<dbReference type="Gene3D" id="3.40.390.10">
    <property type="entry name" value="Collagenase (Catalytic Domain)"/>
    <property type="match status" value="1"/>
</dbReference>
<dbReference type="SUPFAM" id="SSF55486">
    <property type="entry name" value="Metalloproteases ('zincins'), catalytic domain"/>
    <property type="match status" value="1"/>
</dbReference>
<dbReference type="InterPro" id="IPR018497">
    <property type="entry name" value="Peptidase_M13_C"/>
</dbReference>
<comment type="cofactor">
    <cofactor evidence="1">
        <name>Zn(2+)</name>
        <dbReference type="ChEBI" id="CHEBI:29105"/>
    </cofactor>
</comment>
<dbReference type="PANTHER" id="PTHR11733:SF167">
    <property type="entry name" value="FI17812P1-RELATED"/>
    <property type="match status" value="1"/>
</dbReference>
<evidence type="ECO:0000313" key="11">
    <source>
        <dbReference type="Proteomes" id="UP000181860"/>
    </source>
</evidence>
<keyword evidence="11" id="KW-1185">Reference proteome</keyword>
<evidence type="ECO:0000259" key="8">
    <source>
        <dbReference type="Pfam" id="PF01431"/>
    </source>
</evidence>
<evidence type="ECO:0000256" key="3">
    <source>
        <dbReference type="ARBA" id="ARBA00022670"/>
    </source>
</evidence>
<proteinExistence type="inferred from homology"/>
<evidence type="ECO:0000259" key="9">
    <source>
        <dbReference type="Pfam" id="PF05649"/>
    </source>
</evidence>
<dbReference type="CDD" id="cd08662">
    <property type="entry name" value="M13"/>
    <property type="match status" value="1"/>
</dbReference>